<dbReference type="InterPro" id="IPR011623">
    <property type="entry name" value="7TMR_DISM_rcpt_extracell_dom1"/>
</dbReference>
<keyword evidence="6" id="KW-0902">Two-component regulatory system</keyword>
<dbReference type="Gene3D" id="1.10.287.130">
    <property type="match status" value="1"/>
</dbReference>
<feature type="transmembrane region" description="Helical" evidence="9">
    <location>
        <begin position="220"/>
        <end position="244"/>
    </location>
</feature>
<dbReference type="SUPFAM" id="SSF47384">
    <property type="entry name" value="Homodimeric domain of signal transducing histidine kinase"/>
    <property type="match status" value="1"/>
</dbReference>
<dbReference type="EC" id="2.7.13.3" evidence="2"/>
<dbReference type="Pfam" id="PF00072">
    <property type="entry name" value="Response_reg"/>
    <property type="match status" value="1"/>
</dbReference>
<dbReference type="SMART" id="SM00388">
    <property type="entry name" value="HisKA"/>
    <property type="match status" value="1"/>
</dbReference>
<evidence type="ECO:0000256" key="8">
    <source>
        <dbReference type="SAM" id="Coils"/>
    </source>
</evidence>
<evidence type="ECO:0000256" key="5">
    <source>
        <dbReference type="ARBA" id="ARBA00022777"/>
    </source>
</evidence>
<dbReference type="GO" id="GO:0009927">
    <property type="term" value="F:histidine phosphotransfer kinase activity"/>
    <property type="evidence" value="ECO:0007669"/>
    <property type="project" value="TreeGrafter"/>
</dbReference>
<feature type="transmembrane region" description="Helical" evidence="9">
    <location>
        <begin position="340"/>
        <end position="359"/>
    </location>
</feature>
<name>A0A0S2KG04_9GAMM</name>
<dbReference type="STRING" id="1249552.PS2015_2632"/>
<keyword evidence="3 7" id="KW-0597">Phosphoprotein</keyword>
<evidence type="ECO:0000256" key="2">
    <source>
        <dbReference type="ARBA" id="ARBA00012438"/>
    </source>
</evidence>
<dbReference type="InterPro" id="IPR036890">
    <property type="entry name" value="HATPase_C_sf"/>
</dbReference>
<keyword evidence="9" id="KW-0812">Transmembrane</keyword>
<dbReference type="Pfam" id="PF02518">
    <property type="entry name" value="HATPase_c"/>
    <property type="match status" value="1"/>
</dbReference>
<dbReference type="OrthoDB" id="9797243at2"/>
<protein>
    <recommendedName>
        <fullName evidence="2">histidine kinase</fullName>
        <ecNumber evidence="2">2.7.13.3</ecNumber>
    </recommendedName>
</protein>
<dbReference type="KEGG" id="pspi:PS2015_2632"/>
<dbReference type="SUPFAM" id="SSF55874">
    <property type="entry name" value="ATPase domain of HSP90 chaperone/DNA topoisomerase II/histidine kinase"/>
    <property type="match status" value="1"/>
</dbReference>
<evidence type="ECO:0000259" key="10">
    <source>
        <dbReference type="PROSITE" id="PS50109"/>
    </source>
</evidence>
<dbReference type="InterPro" id="IPR011006">
    <property type="entry name" value="CheY-like_superfamily"/>
</dbReference>
<dbReference type="Gene3D" id="3.40.50.2300">
    <property type="match status" value="1"/>
</dbReference>
<dbReference type="GO" id="GO:0000155">
    <property type="term" value="F:phosphorelay sensor kinase activity"/>
    <property type="evidence" value="ECO:0007669"/>
    <property type="project" value="InterPro"/>
</dbReference>
<dbReference type="Gene3D" id="3.30.450.20">
    <property type="entry name" value="PAS domain"/>
    <property type="match status" value="1"/>
</dbReference>
<evidence type="ECO:0000259" key="12">
    <source>
        <dbReference type="PROSITE" id="PS50112"/>
    </source>
</evidence>
<keyword evidence="5" id="KW-0418">Kinase</keyword>
<dbReference type="InterPro" id="IPR003594">
    <property type="entry name" value="HATPase_dom"/>
</dbReference>
<dbReference type="InterPro" id="IPR036097">
    <property type="entry name" value="HisK_dim/P_sf"/>
</dbReference>
<sequence>MAGMEVKTTSAIWMSIVLLLLLGRLPDAVALELDSFPGGLVPGTEMLLLDDIEGELSFEQARDQLNAIGQPWVAPGQPNLGYRRSALWVQVTLSNRFDDERTWLAFTNFAQLSRVDFYYQDQAGEWQQKSAGSELPFRARDRLHRSINFEFPVLPDQQQQLYFRIETAGSLQFPLALGSEAYFSAETQRVLFTSGLYFGLMLMIVIYSFTVWFTSKEEGFLYFGLLVVSGALYSLASMGLGYQYLWPESPAWANRATSVFALTANVAAMAFVRSFLNLRHLHAGLDRLARIYLAVALLALVLGLILDSATVNRLALVTSFTLMAIITISGLLAKRRQARAASFFISAWIILLIGVMMELVQRLGVLIPPLLAYNGVQLATLAAITVLAIGLSDRLQGMMEGFKTAQEDLLKANQLKIDALQQADTVKEEFIANVSHELRTPLTGIIGLAEIMLADQAGNLNSSQRETLTLMKVSAQRLSSLVNDVIDFSAIKNGQLALNRKDVDLKQVCGVVVRMTRPLIGDKPIKLIENYPPGRVIVEGDEDRLQQVLFNLVANAIKFTPHGSVTIAVEILELDVRVSVRDTGIGISQEEQKKIFKRFYQVDSDEARHAGGTGLGLSISQRLLELHDSEIVLRSTPGEGSLFYFDLVLKEALPEDKSSVRKGQKQDLELLAEVSEKSPDLDAALKATGLSDRRRGLRPGTEIIEHESAALDRSQVTGKILVVDDEYLNLRIVESHLSESYELTTALSGAEALDKLAHEKPDLIILDLMMPVMTGYQFCQIVRKRYDADELPIVILTAKNRVEDLVKGLSLGANDYITKPFSKEELRIRIDKQFELLHLQQLKRDNQRLNWQLQRYEENEKRLREREQRLAALLDVTGDPLLAIDEAGIVIFINGPAEELLSVESREFSHQSVNRIADHLMERSPALADAVHFPFNEAMISRQDRTEYFDFELGNQKGRFCLLTMSQPDQEFYLLVFEFNRSAISHSETPDAQDEDPGSLTLPQIIAEINRNVERTQTLGEYLSHIKPEDLQNHKELVTELKNIDSLISNLSSSLGAETDEDTEMLYREALVKVMQDCHYYWQKVTGESIIDLAEKSRIWSVSVDNGRLRTRSMNRYLSLDKLPSNPRWRQVARTAYFVLSKVSHDQEARDALEASVARLQEIVEQKALN</sequence>
<feature type="domain" description="Response regulatory" evidence="11">
    <location>
        <begin position="719"/>
        <end position="834"/>
    </location>
</feature>
<keyword evidence="4" id="KW-0808">Transferase</keyword>
<comment type="catalytic activity">
    <reaction evidence="1">
        <text>ATP + protein L-histidine = ADP + protein N-phospho-L-histidine.</text>
        <dbReference type="EC" id="2.7.13.3"/>
    </reaction>
</comment>
<keyword evidence="9" id="KW-1133">Transmembrane helix</keyword>
<dbReference type="Gene3D" id="2.60.40.2380">
    <property type="match status" value="1"/>
</dbReference>
<dbReference type="InterPro" id="IPR035965">
    <property type="entry name" value="PAS-like_dom_sf"/>
</dbReference>
<evidence type="ECO:0000256" key="9">
    <source>
        <dbReference type="SAM" id="Phobius"/>
    </source>
</evidence>
<keyword evidence="14" id="KW-1185">Reference proteome</keyword>
<feature type="modified residue" description="4-aspartylphosphate" evidence="7">
    <location>
        <position position="767"/>
    </location>
</feature>
<feature type="coiled-coil region" evidence="8">
    <location>
        <begin position="839"/>
        <end position="876"/>
    </location>
</feature>
<dbReference type="InterPro" id="IPR011622">
    <property type="entry name" value="7TMR_DISM_rcpt_extracell_dom2"/>
</dbReference>
<dbReference type="InterPro" id="IPR005467">
    <property type="entry name" value="His_kinase_dom"/>
</dbReference>
<dbReference type="PROSITE" id="PS50109">
    <property type="entry name" value="HIS_KIN"/>
    <property type="match status" value="1"/>
</dbReference>
<gene>
    <name evidence="13" type="ORF">PS2015_2632</name>
</gene>
<dbReference type="CDD" id="cd16922">
    <property type="entry name" value="HATPase_EvgS-ArcB-TorS-like"/>
    <property type="match status" value="1"/>
</dbReference>
<keyword evidence="8" id="KW-0175">Coiled coil</keyword>
<dbReference type="FunFam" id="3.30.565.10:FF:000010">
    <property type="entry name" value="Sensor histidine kinase RcsC"/>
    <property type="match status" value="1"/>
</dbReference>
<dbReference type="CDD" id="cd22890">
    <property type="entry name" value="ChiS-DBD"/>
    <property type="match status" value="1"/>
</dbReference>
<dbReference type="SMART" id="SM00387">
    <property type="entry name" value="HATPase_c"/>
    <property type="match status" value="1"/>
</dbReference>
<dbReference type="SMART" id="SM00448">
    <property type="entry name" value="REC"/>
    <property type="match status" value="1"/>
</dbReference>
<dbReference type="PANTHER" id="PTHR43047:SF72">
    <property type="entry name" value="OSMOSENSING HISTIDINE PROTEIN KINASE SLN1"/>
    <property type="match status" value="1"/>
</dbReference>
<dbReference type="PANTHER" id="PTHR43047">
    <property type="entry name" value="TWO-COMPONENT HISTIDINE PROTEIN KINASE"/>
    <property type="match status" value="1"/>
</dbReference>
<dbReference type="CDD" id="cd00082">
    <property type="entry name" value="HisKA"/>
    <property type="match status" value="1"/>
</dbReference>
<reference evidence="13 14" key="1">
    <citation type="submission" date="2015-11" db="EMBL/GenBank/DDBJ databases">
        <authorList>
            <person name="Zhang Y."/>
            <person name="Guo Z."/>
        </authorList>
    </citation>
    <scope>NUCLEOTIDE SEQUENCE [LARGE SCALE GENOMIC DNA]</scope>
    <source>
        <strain evidence="13 14">KCTC 32221</strain>
    </source>
</reference>
<dbReference type="PROSITE" id="PS50112">
    <property type="entry name" value="PAS"/>
    <property type="match status" value="1"/>
</dbReference>
<evidence type="ECO:0000259" key="11">
    <source>
        <dbReference type="PROSITE" id="PS50110"/>
    </source>
</evidence>
<dbReference type="PROSITE" id="PS50110">
    <property type="entry name" value="RESPONSE_REGULATORY"/>
    <property type="match status" value="1"/>
</dbReference>
<evidence type="ECO:0000256" key="3">
    <source>
        <dbReference type="ARBA" id="ARBA00022553"/>
    </source>
</evidence>
<dbReference type="Proteomes" id="UP000065641">
    <property type="component" value="Chromosome"/>
</dbReference>
<evidence type="ECO:0000256" key="6">
    <source>
        <dbReference type="ARBA" id="ARBA00023012"/>
    </source>
</evidence>
<organism evidence="13 14">
    <name type="scientific">Pseudohongiella spirulinae</name>
    <dbReference type="NCBI Taxonomy" id="1249552"/>
    <lineage>
        <taxon>Bacteria</taxon>
        <taxon>Pseudomonadati</taxon>
        <taxon>Pseudomonadota</taxon>
        <taxon>Gammaproteobacteria</taxon>
        <taxon>Pseudomonadales</taxon>
        <taxon>Pseudohongiellaceae</taxon>
        <taxon>Pseudohongiella</taxon>
    </lineage>
</organism>
<feature type="transmembrane region" description="Helical" evidence="9">
    <location>
        <begin position="256"/>
        <end position="276"/>
    </location>
</feature>
<dbReference type="SUPFAM" id="SSF52172">
    <property type="entry name" value="CheY-like"/>
    <property type="match status" value="1"/>
</dbReference>
<dbReference type="InterPro" id="IPR000014">
    <property type="entry name" value="PAS"/>
</dbReference>
<dbReference type="PRINTS" id="PR00344">
    <property type="entry name" value="BCTRLSENSOR"/>
</dbReference>
<feature type="transmembrane region" description="Helical" evidence="9">
    <location>
        <begin position="312"/>
        <end position="333"/>
    </location>
</feature>
<keyword evidence="9" id="KW-0472">Membrane</keyword>
<dbReference type="InterPro" id="IPR003661">
    <property type="entry name" value="HisK_dim/P_dom"/>
</dbReference>
<evidence type="ECO:0000313" key="13">
    <source>
        <dbReference type="EMBL" id="ALO47264.1"/>
    </source>
</evidence>
<dbReference type="GO" id="GO:0005886">
    <property type="term" value="C:plasma membrane"/>
    <property type="evidence" value="ECO:0007669"/>
    <property type="project" value="TreeGrafter"/>
</dbReference>
<dbReference type="Pfam" id="PF00512">
    <property type="entry name" value="HisKA"/>
    <property type="match status" value="1"/>
</dbReference>
<dbReference type="InterPro" id="IPR004358">
    <property type="entry name" value="Sig_transdc_His_kin-like_C"/>
</dbReference>
<dbReference type="Gene3D" id="3.30.565.10">
    <property type="entry name" value="Histidine kinase-like ATPase, C-terminal domain"/>
    <property type="match status" value="1"/>
</dbReference>
<feature type="transmembrane region" description="Helical" evidence="9">
    <location>
        <begin position="288"/>
        <end position="306"/>
    </location>
</feature>
<dbReference type="FunFam" id="1.10.287.130:FF:000001">
    <property type="entry name" value="Two-component sensor histidine kinase"/>
    <property type="match status" value="1"/>
</dbReference>
<dbReference type="AlphaFoldDB" id="A0A0S2KG04"/>
<dbReference type="EMBL" id="CP013189">
    <property type="protein sequence ID" value="ALO47264.1"/>
    <property type="molecule type" value="Genomic_DNA"/>
</dbReference>
<evidence type="ECO:0000256" key="1">
    <source>
        <dbReference type="ARBA" id="ARBA00000085"/>
    </source>
</evidence>
<evidence type="ECO:0000256" key="4">
    <source>
        <dbReference type="ARBA" id="ARBA00022679"/>
    </source>
</evidence>
<feature type="domain" description="PAS" evidence="12">
    <location>
        <begin position="866"/>
        <end position="908"/>
    </location>
</feature>
<feature type="domain" description="Histidine kinase" evidence="10">
    <location>
        <begin position="433"/>
        <end position="651"/>
    </location>
</feature>
<dbReference type="InterPro" id="IPR001789">
    <property type="entry name" value="Sig_transdc_resp-reg_receiver"/>
</dbReference>
<accession>A0A0S2KG04</accession>
<dbReference type="Pfam" id="PF07695">
    <property type="entry name" value="7TMR-DISM_7TM"/>
    <property type="match status" value="1"/>
</dbReference>
<evidence type="ECO:0000313" key="14">
    <source>
        <dbReference type="Proteomes" id="UP000065641"/>
    </source>
</evidence>
<evidence type="ECO:0000256" key="7">
    <source>
        <dbReference type="PROSITE-ProRule" id="PRU00169"/>
    </source>
</evidence>
<dbReference type="SUPFAM" id="SSF55785">
    <property type="entry name" value="PYP-like sensor domain (PAS domain)"/>
    <property type="match status" value="1"/>
</dbReference>
<dbReference type="Pfam" id="PF07696">
    <property type="entry name" value="7TMR-DISMED2"/>
    <property type="match status" value="1"/>
</dbReference>
<feature type="transmembrane region" description="Helical" evidence="9">
    <location>
        <begin position="190"/>
        <end position="213"/>
    </location>
</feature>
<proteinExistence type="predicted"/>